<dbReference type="Gene3D" id="2.30.30.40">
    <property type="entry name" value="SH3 Domains"/>
    <property type="match status" value="1"/>
</dbReference>
<protein>
    <submittedName>
        <fullName evidence="5">SH3 domain-containing kinase-binding protein 1-like</fullName>
    </submittedName>
</protein>
<keyword evidence="5" id="KW-0808">Transferase</keyword>
<keyword evidence="1 2" id="KW-0728">SH3 domain</keyword>
<feature type="region of interest" description="Disordered" evidence="3">
    <location>
        <begin position="93"/>
        <end position="183"/>
    </location>
</feature>
<feature type="region of interest" description="Disordered" evidence="3">
    <location>
        <begin position="334"/>
        <end position="365"/>
    </location>
</feature>
<dbReference type="OrthoDB" id="10255964at2759"/>
<gene>
    <name evidence="5" type="ORF">PROFUN_12014</name>
</gene>
<name>A0A2P6MRD9_9EUKA</name>
<dbReference type="Proteomes" id="UP000241769">
    <property type="component" value="Unassembled WGS sequence"/>
</dbReference>
<evidence type="ECO:0000313" key="6">
    <source>
        <dbReference type="Proteomes" id="UP000241769"/>
    </source>
</evidence>
<feature type="domain" description="SH3" evidence="4">
    <location>
        <begin position="45"/>
        <end position="104"/>
    </location>
</feature>
<proteinExistence type="predicted"/>
<feature type="compositionally biased region" description="Polar residues" evidence="3">
    <location>
        <begin position="443"/>
        <end position="452"/>
    </location>
</feature>
<dbReference type="CDD" id="cd12083">
    <property type="entry name" value="DD_cGKI"/>
    <property type="match status" value="1"/>
</dbReference>
<dbReference type="STRING" id="1890364.A0A2P6MRD9"/>
<evidence type="ECO:0000313" key="5">
    <source>
        <dbReference type="EMBL" id="PRP74267.1"/>
    </source>
</evidence>
<sequence>MCGHFFNDSIYKPLFEMSHIITSLNKYPSKPGNQNTQTAMTETDGGGELVRAVAAYAAQRDDELGIEVGDVIEVVKKFEDSWWRGRLNGKEGFFPSTFTKPQQTNAEEVHPEKTSQSKASTKSAKQEAAEEESEDEESEEESEDDSEEEEESEDESEEAEEIQPPKLAKKQSSASVKSAKKPTGLINVQPAKVKIGPKKKKAIAAPQINTTALRKGNLSAVSKASKTTAKGATYGRYGKPRSAISSFSKGSTYSYRTNITTLRRGPRSATSTMTKGASILIPKGVMDADELRRYRDILGQKDREIEALKAENRQDKAIRVMDLEKGDLPRILQSMSEELRMQKDKTREYRERHAQSEKHQKAQHEEIMSLKKKITSMEKFLKQKNIDPATMGKKATKELAKKDELIEDLRHKLALLQKSKESAAEIDKLRSEIEKYKEILRGSGNNRATRTDAQAPKKTEKSPKLRRKSVERPVDEIGDEGRNMEAEPRLPRRSQRQTNDETSHLNASMVSNAAPALLANSPSQNLASSEIAPAYPSVPTSVQPQLNQLSPQLQPTQTSHANVDINEIINKMRLSTAASVPMAAEPEKKPALFQTNPLPPSSMPIGPAGLQTQTQSSTVPIAAPPTTVGAAGGFKFSFVDQNQPPYGRAKTDLNNPFKKLSEPAPSVVPTVPITPGNTSLVTERKFGPAFGSTETIDTPTNEPTKTVPSWMSVAKSNGNAEAPNGTGETKSVPSWMSGRATTSGNNNTSTTADTTPSTMATVETKAVPSWMSKRTTNTETTAGYTPTGAGGESKPSWMGNGGSNGGPTKPSWAGGGADPNKPTFSFLPKK</sequence>
<dbReference type="InterPro" id="IPR028933">
    <property type="entry name" value="Lebercilin_dom"/>
</dbReference>
<dbReference type="AlphaFoldDB" id="A0A2P6MRD9"/>
<organism evidence="5 6">
    <name type="scientific">Planoprotostelium fungivorum</name>
    <dbReference type="NCBI Taxonomy" id="1890364"/>
    <lineage>
        <taxon>Eukaryota</taxon>
        <taxon>Amoebozoa</taxon>
        <taxon>Evosea</taxon>
        <taxon>Variosea</taxon>
        <taxon>Cavosteliida</taxon>
        <taxon>Cavosteliaceae</taxon>
        <taxon>Planoprotostelium</taxon>
    </lineage>
</organism>
<dbReference type="SMART" id="SM00326">
    <property type="entry name" value="SH3"/>
    <property type="match status" value="1"/>
</dbReference>
<dbReference type="InterPro" id="IPR001452">
    <property type="entry name" value="SH3_domain"/>
</dbReference>
<dbReference type="Pfam" id="PF15619">
    <property type="entry name" value="Lebercilin"/>
    <property type="match status" value="1"/>
</dbReference>
<evidence type="ECO:0000259" key="4">
    <source>
        <dbReference type="PROSITE" id="PS50002"/>
    </source>
</evidence>
<dbReference type="PROSITE" id="PS50002">
    <property type="entry name" value="SH3"/>
    <property type="match status" value="1"/>
</dbReference>
<feature type="compositionally biased region" description="Acidic residues" evidence="3">
    <location>
        <begin position="129"/>
        <end position="161"/>
    </location>
</feature>
<dbReference type="InParanoid" id="A0A2P6MRD9"/>
<feature type="compositionally biased region" description="Low complexity" evidence="3">
    <location>
        <begin position="775"/>
        <end position="787"/>
    </location>
</feature>
<feature type="compositionally biased region" description="Basic and acidic residues" evidence="3">
    <location>
        <begin position="455"/>
        <end position="490"/>
    </location>
</feature>
<accession>A0A2P6MRD9</accession>
<feature type="compositionally biased region" description="Polar residues" evidence="3">
    <location>
        <begin position="96"/>
        <end position="106"/>
    </location>
</feature>
<evidence type="ECO:0000256" key="2">
    <source>
        <dbReference type="PROSITE-ProRule" id="PRU00192"/>
    </source>
</evidence>
<dbReference type="EMBL" id="MDYQ01000479">
    <property type="protein sequence ID" value="PRP74267.1"/>
    <property type="molecule type" value="Genomic_DNA"/>
</dbReference>
<reference evidence="5 6" key="1">
    <citation type="journal article" date="2018" name="Genome Biol. Evol.">
        <title>Multiple Roots of Fruiting Body Formation in Amoebozoa.</title>
        <authorList>
            <person name="Hillmann F."/>
            <person name="Forbes G."/>
            <person name="Novohradska S."/>
            <person name="Ferling I."/>
            <person name="Riege K."/>
            <person name="Groth M."/>
            <person name="Westermann M."/>
            <person name="Marz M."/>
            <person name="Spaller T."/>
            <person name="Winckler T."/>
            <person name="Schaap P."/>
            <person name="Glockner G."/>
        </authorList>
    </citation>
    <scope>NUCLEOTIDE SEQUENCE [LARGE SCALE GENOMIC DNA]</scope>
    <source>
        <strain evidence="5 6">Jena</strain>
    </source>
</reference>
<dbReference type="SUPFAM" id="SSF50044">
    <property type="entry name" value="SH3-domain"/>
    <property type="match status" value="1"/>
</dbReference>
<evidence type="ECO:0000256" key="1">
    <source>
        <dbReference type="ARBA" id="ARBA00022443"/>
    </source>
</evidence>
<feature type="region of interest" description="Disordered" evidence="3">
    <location>
        <begin position="438"/>
        <end position="503"/>
    </location>
</feature>
<dbReference type="InterPro" id="IPR036028">
    <property type="entry name" value="SH3-like_dom_sf"/>
</dbReference>
<feature type="compositionally biased region" description="Low complexity" evidence="3">
    <location>
        <begin position="740"/>
        <end position="761"/>
    </location>
</feature>
<comment type="caution">
    <text evidence="5">The sequence shown here is derived from an EMBL/GenBank/DDBJ whole genome shotgun (WGS) entry which is preliminary data.</text>
</comment>
<keyword evidence="6" id="KW-1185">Reference proteome</keyword>
<dbReference type="GO" id="GO:0016301">
    <property type="term" value="F:kinase activity"/>
    <property type="evidence" value="ECO:0007669"/>
    <property type="project" value="UniProtKB-KW"/>
</dbReference>
<keyword evidence="5" id="KW-0418">Kinase</keyword>
<feature type="compositionally biased region" description="Basic and acidic residues" evidence="3">
    <location>
        <begin position="337"/>
        <end position="365"/>
    </location>
</feature>
<feature type="region of interest" description="Disordered" evidence="3">
    <location>
        <begin position="715"/>
        <end position="830"/>
    </location>
</feature>
<dbReference type="Pfam" id="PF00018">
    <property type="entry name" value="SH3_1"/>
    <property type="match status" value="1"/>
</dbReference>
<evidence type="ECO:0000256" key="3">
    <source>
        <dbReference type="SAM" id="MobiDB-lite"/>
    </source>
</evidence>